<evidence type="ECO:0000313" key="9">
    <source>
        <dbReference type="Proteomes" id="UP000184501"/>
    </source>
</evidence>
<evidence type="ECO:0000259" key="7">
    <source>
        <dbReference type="Pfam" id="PF08044"/>
    </source>
</evidence>
<comment type="subcellular location">
    <subcellularLocation>
        <location evidence="1">Membrane</location>
        <topology evidence="1">Multi-pass membrane protein</topology>
    </subcellularLocation>
</comment>
<feature type="transmembrane region" description="Helical" evidence="5">
    <location>
        <begin position="126"/>
        <end position="153"/>
    </location>
</feature>
<dbReference type="Pfam" id="PF05154">
    <property type="entry name" value="TM2"/>
    <property type="match status" value="1"/>
</dbReference>
<gene>
    <name evidence="8" type="ORF">SAMN05444320_111117</name>
</gene>
<dbReference type="InterPro" id="IPR007829">
    <property type="entry name" value="TM2"/>
</dbReference>
<accession>A0A1M5LJF7</accession>
<evidence type="ECO:0000256" key="1">
    <source>
        <dbReference type="ARBA" id="ARBA00004141"/>
    </source>
</evidence>
<dbReference type="AlphaFoldDB" id="A0A1M5LJF7"/>
<name>A0A1M5LJF7_STRHI</name>
<evidence type="ECO:0000256" key="5">
    <source>
        <dbReference type="SAM" id="Phobius"/>
    </source>
</evidence>
<dbReference type="Proteomes" id="UP000184501">
    <property type="component" value="Unassembled WGS sequence"/>
</dbReference>
<evidence type="ECO:0000256" key="2">
    <source>
        <dbReference type="ARBA" id="ARBA00022692"/>
    </source>
</evidence>
<protein>
    <submittedName>
        <fullName evidence="8">TM2 domain-containing protein</fullName>
    </submittedName>
</protein>
<evidence type="ECO:0000259" key="6">
    <source>
        <dbReference type="Pfam" id="PF05154"/>
    </source>
</evidence>
<dbReference type="EMBL" id="FQVN01000011">
    <property type="protein sequence ID" value="SHG64503.1"/>
    <property type="molecule type" value="Genomic_DNA"/>
</dbReference>
<feature type="domain" description="DUF1707" evidence="7">
    <location>
        <begin position="11"/>
        <end position="63"/>
    </location>
</feature>
<dbReference type="RefSeq" id="WP_073488705.1">
    <property type="nucleotide sequence ID" value="NZ_FQVN01000011.1"/>
</dbReference>
<dbReference type="STRING" id="2017.SAMN05444320_111117"/>
<evidence type="ECO:0000313" key="8">
    <source>
        <dbReference type="EMBL" id="SHG64503.1"/>
    </source>
</evidence>
<feature type="domain" description="TM2" evidence="6">
    <location>
        <begin position="98"/>
        <end position="149"/>
    </location>
</feature>
<keyword evidence="9" id="KW-1185">Reference proteome</keyword>
<dbReference type="InterPro" id="IPR012551">
    <property type="entry name" value="DUF1707_SHOCT-like"/>
</dbReference>
<feature type="transmembrane region" description="Helical" evidence="5">
    <location>
        <begin position="102"/>
        <end position="120"/>
    </location>
</feature>
<dbReference type="OrthoDB" id="2004788at2"/>
<organism evidence="8 9">
    <name type="scientific">Streptoalloteichus hindustanus</name>
    <dbReference type="NCBI Taxonomy" id="2017"/>
    <lineage>
        <taxon>Bacteria</taxon>
        <taxon>Bacillati</taxon>
        <taxon>Actinomycetota</taxon>
        <taxon>Actinomycetes</taxon>
        <taxon>Pseudonocardiales</taxon>
        <taxon>Pseudonocardiaceae</taxon>
        <taxon>Streptoalloteichus</taxon>
    </lineage>
</organism>
<evidence type="ECO:0000256" key="4">
    <source>
        <dbReference type="ARBA" id="ARBA00023136"/>
    </source>
</evidence>
<sequence>MTPESAGSGEVRIGTQEREQAINVLGEHLAAGRLEIHEYEERVGRATTARTPSELRLLFGDLPAPHPPALFPHPVVQPPPPMAVPPAGAPMAAYGTSEKSKLIAGLLQILLPFGVGRFYTGHTGMAVAQLVVTFVTFGFGALWPFIDGILLLVNGGTDSHGRRLRD</sequence>
<keyword evidence="4 5" id="KW-0472">Membrane</keyword>
<dbReference type="Pfam" id="PF08044">
    <property type="entry name" value="DUF1707"/>
    <property type="match status" value="1"/>
</dbReference>
<keyword evidence="3 5" id="KW-1133">Transmembrane helix</keyword>
<keyword evidence="2 5" id="KW-0812">Transmembrane</keyword>
<proteinExistence type="predicted"/>
<reference evidence="8 9" key="1">
    <citation type="submission" date="2016-11" db="EMBL/GenBank/DDBJ databases">
        <authorList>
            <person name="Jaros S."/>
            <person name="Januszkiewicz K."/>
            <person name="Wedrychowicz H."/>
        </authorList>
    </citation>
    <scope>NUCLEOTIDE SEQUENCE [LARGE SCALE GENOMIC DNA]</scope>
    <source>
        <strain evidence="8 9">DSM 44523</strain>
    </source>
</reference>
<dbReference type="GO" id="GO:0016020">
    <property type="term" value="C:membrane"/>
    <property type="evidence" value="ECO:0007669"/>
    <property type="project" value="UniProtKB-SubCell"/>
</dbReference>
<evidence type="ECO:0000256" key="3">
    <source>
        <dbReference type="ARBA" id="ARBA00022989"/>
    </source>
</evidence>